<dbReference type="PROSITE" id="PS51762">
    <property type="entry name" value="GH16_2"/>
    <property type="match status" value="1"/>
</dbReference>
<keyword evidence="3" id="KW-1185">Reference proteome</keyword>
<dbReference type="Gene3D" id="2.60.120.200">
    <property type="match status" value="1"/>
</dbReference>
<organism evidence="2 3">
    <name type="scientific">Saccharomycodes ludwigii</name>
    <dbReference type="NCBI Taxonomy" id="36035"/>
    <lineage>
        <taxon>Eukaryota</taxon>
        <taxon>Fungi</taxon>
        <taxon>Dikarya</taxon>
        <taxon>Ascomycota</taxon>
        <taxon>Saccharomycotina</taxon>
        <taxon>Saccharomycetes</taxon>
        <taxon>Saccharomycodales</taxon>
        <taxon>Saccharomycodaceae</taxon>
        <taxon>Saccharomycodes</taxon>
    </lineage>
</organism>
<dbReference type="InterPro" id="IPR013320">
    <property type="entry name" value="ConA-like_dom_sf"/>
</dbReference>
<evidence type="ECO:0000259" key="1">
    <source>
        <dbReference type="PROSITE" id="PS51762"/>
    </source>
</evidence>
<keyword evidence="2" id="KW-0378">Hydrolase</keyword>
<keyword evidence="2" id="KW-0326">Glycosidase</keyword>
<dbReference type="SUPFAM" id="SSF49899">
    <property type="entry name" value="Concanavalin A-like lectins/glucanases"/>
    <property type="match status" value="1"/>
</dbReference>
<dbReference type="Pfam" id="PF00722">
    <property type="entry name" value="Glyco_hydro_16"/>
    <property type="match status" value="1"/>
</dbReference>
<dbReference type="GO" id="GO:0016757">
    <property type="term" value="F:glycosyltransferase activity"/>
    <property type="evidence" value="ECO:0007669"/>
    <property type="project" value="TreeGrafter"/>
</dbReference>
<name>A0A376B4X6_9ASCO</name>
<feature type="domain" description="GH16" evidence="1">
    <location>
        <begin position="94"/>
        <end position="335"/>
    </location>
</feature>
<dbReference type="GO" id="GO:0004553">
    <property type="term" value="F:hydrolase activity, hydrolyzing O-glycosyl compounds"/>
    <property type="evidence" value="ECO:0007669"/>
    <property type="project" value="InterPro"/>
</dbReference>
<evidence type="ECO:0000313" key="3">
    <source>
        <dbReference type="Proteomes" id="UP000262825"/>
    </source>
</evidence>
<proteinExistence type="predicted"/>
<dbReference type="CDD" id="cd02183">
    <property type="entry name" value="GH16_fungal_CRH1_transglycosylase"/>
    <property type="match status" value="1"/>
</dbReference>
<dbReference type="Proteomes" id="UP000262825">
    <property type="component" value="Unassembled WGS sequence"/>
</dbReference>
<reference evidence="3" key="1">
    <citation type="submission" date="2018-06" db="EMBL/GenBank/DDBJ databases">
        <authorList>
            <person name="Guldener U."/>
        </authorList>
    </citation>
    <scope>NUCLEOTIDE SEQUENCE [LARGE SCALE GENOMIC DNA]</scope>
    <source>
        <strain evidence="3">UTAD17</strain>
    </source>
</reference>
<dbReference type="GO" id="GO:0031505">
    <property type="term" value="P:fungal-type cell wall organization"/>
    <property type="evidence" value="ECO:0007669"/>
    <property type="project" value="TreeGrafter"/>
</dbReference>
<sequence length="414" mass="47979">MKNYLLFLFQFTTFYRKLVISGPYMPTHQINCGRESSKCPTEWPCCSQYGFCGSGPVCIVGCNPKFSFEQESCLYLPAMLPASMKSTMKKNKNKIWRWTMNNTIDPLSATDNDIYARYILSKDKILEWTKYLITDNEKAAENQWNNIDFTYSGKIQLSPETSELYLSMPKKSAGSLVNTAKNMLYGRVSVRLKTARSRGVITTIVLFSSVQDEIDFEFLGGDLMNVQTNYYYQGNLDHTKMRKFPVSSNTYDNYHTYEIDWNEERIHWIVDNQILRTLYKRETFDPATNTYKYPQTPLKLHLSLWPGGNETNSPGTISWAGGLIDWENAPDIKLFGEFYFRVQEIIVEPYATKHTANLKNKLLNNKNRDTLNLVSYGFENNQQKFDESTVKWVRHNSVPRLRSSKADGRNPNKS</sequence>
<protein>
    <submittedName>
        <fullName evidence="2">Related to Probable glycosidase CRR1</fullName>
    </submittedName>
</protein>
<dbReference type="EMBL" id="UFAJ01000196">
    <property type="protein sequence ID" value="SSD59747.1"/>
    <property type="molecule type" value="Genomic_DNA"/>
</dbReference>
<dbReference type="PANTHER" id="PTHR10963:SF69">
    <property type="entry name" value="GLYCOSIDASE CRR1-RELATED"/>
    <property type="match status" value="1"/>
</dbReference>
<dbReference type="GO" id="GO:0009277">
    <property type="term" value="C:fungal-type cell wall"/>
    <property type="evidence" value="ECO:0007669"/>
    <property type="project" value="TreeGrafter"/>
</dbReference>
<dbReference type="AlphaFoldDB" id="A0A376B4X6"/>
<dbReference type="PANTHER" id="PTHR10963">
    <property type="entry name" value="GLYCOSYL HYDROLASE-RELATED"/>
    <property type="match status" value="1"/>
</dbReference>
<accession>A0A376B4X6</accession>
<dbReference type="InterPro" id="IPR050546">
    <property type="entry name" value="Glycosyl_Hydrlase_16"/>
</dbReference>
<gene>
    <name evidence="2" type="ORF">SCODWIG_01508</name>
</gene>
<dbReference type="GO" id="GO:0005975">
    <property type="term" value="P:carbohydrate metabolic process"/>
    <property type="evidence" value="ECO:0007669"/>
    <property type="project" value="InterPro"/>
</dbReference>
<dbReference type="VEuPathDB" id="FungiDB:SCODWIG_01508"/>
<dbReference type="InterPro" id="IPR000757">
    <property type="entry name" value="Beta-glucanase-like"/>
</dbReference>
<evidence type="ECO:0000313" key="2">
    <source>
        <dbReference type="EMBL" id="SSD59747.1"/>
    </source>
</evidence>